<protein>
    <recommendedName>
        <fullName evidence="3">SRPBCC domain-containing protein</fullName>
    </recommendedName>
</protein>
<dbReference type="Gene3D" id="3.30.530.20">
    <property type="match status" value="1"/>
</dbReference>
<comment type="caution">
    <text evidence="1">The sequence shown here is derived from an EMBL/GenBank/DDBJ whole genome shotgun (WGS) entry which is preliminary data.</text>
</comment>
<dbReference type="Proteomes" id="UP000575068">
    <property type="component" value="Unassembled WGS sequence"/>
</dbReference>
<name>A0A840HZM0_9SPHN</name>
<dbReference type="AlphaFoldDB" id="A0A840HZM0"/>
<dbReference type="InterPro" id="IPR019587">
    <property type="entry name" value="Polyketide_cyclase/dehydratase"/>
</dbReference>
<dbReference type="InterPro" id="IPR023393">
    <property type="entry name" value="START-like_dom_sf"/>
</dbReference>
<evidence type="ECO:0008006" key="3">
    <source>
        <dbReference type="Google" id="ProtNLM"/>
    </source>
</evidence>
<dbReference type="SUPFAM" id="SSF55961">
    <property type="entry name" value="Bet v1-like"/>
    <property type="match status" value="1"/>
</dbReference>
<sequence length="172" mass="19357">MSGVSTNQVERRTGFREGIIDVDVNTLWDVLTDWGMMDWWGNELDKDGMKVNNFFLEGEKGKVPRTKVLVRSNASGGQPTENRETLFVEDPVARRLFYNATDNFIEGVRNYIASWALDPISDNRTRMQISCTFDVVDPGNADVARDTVEAVYELIFKGLNGYFAAQKSAVSS</sequence>
<keyword evidence="2" id="KW-1185">Reference proteome</keyword>
<dbReference type="EMBL" id="JACHOV010000025">
    <property type="protein sequence ID" value="MBB4643010.1"/>
    <property type="molecule type" value="Genomic_DNA"/>
</dbReference>
<dbReference type="RefSeq" id="WP_184477578.1">
    <property type="nucleotide sequence ID" value="NZ_JACHOV010000025.1"/>
</dbReference>
<gene>
    <name evidence="1" type="ORF">HNQ99_003348</name>
</gene>
<evidence type="ECO:0000313" key="2">
    <source>
        <dbReference type="Proteomes" id="UP000575068"/>
    </source>
</evidence>
<evidence type="ECO:0000313" key="1">
    <source>
        <dbReference type="EMBL" id="MBB4643010.1"/>
    </source>
</evidence>
<dbReference type="Pfam" id="PF10604">
    <property type="entry name" value="Polyketide_cyc2"/>
    <property type="match status" value="1"/>
</dbReference>
<dbReference type="CDD" id="cd07821">
    <property type="entry name" value="PYR_PYL_RCAR_like"/>
    <property type="match status" value="1"/>
</dbReference>
<accession>A0A840HZM0</accession>
<organism evidence="1 2">
    <name type="scientific">Rhizorhapis suberifaciens</name>
    <name type="common">corky root of lettuce</name>
    <dbReference type="NCBI Taxonomy" id="13656"/>
    <lineage>
        <taxon>Bacteria</taxon>
        <taxon>Pseudomonadati</taxon>
        <taxon>Pseudomonadota</taxon>
        <taxon>Alphaproteobacteria</taxon>
        <taxon>Sphingomonadales</taxon>
        <taxon>Sphingomonadaceae</taxon>
        <taxon>Rhizorhapis</taxon>
    </lineage>
</organism>
<reference evidence="1 2" key="1">
    <citation type="submission" date="2020-08" db="EMBL/GenBank/DDBJ databases">
        <title>Genomic Encyclopedia of Type Strains, Phase IV (KMG-IV): sequencing the most valuable type-strain genomes for metagenomic binning, comparative biology and taxonomic classification.</title>
        <authorList>
            <person name="Goeker M."/>
        </authorList>
    </citation>
    <scope>NUCLEOTIDE SEQUENCE [LARGE SCALE GENOMIC DNA]</scope>
    <source>
        <strain evidence="1 2">DSM 7465</strain>
    </source>
</reference>
<proteinExistence type="predicted"/>